<dbReference type="EMBL" id="JBHTIT010000001">
    <property type="protein sequence ID" value="MFD0950666.1"/>
    <property type="molecule type" value="Genomic_DNA"/>
</dbReference>
<evidence type="ECO:0000256" key="4">
    <source>
        <dbReference type="ARBA" id="ARBA00022547"/>
    </source>
</evidence>
<name>A0ABW3HIS7_9GAMM</name>
<dbReference type="InterPro" id="IPR005864">
    <property type="entry name" value="ATP_synth_F0_bsu_bac"/>
</dbReference>
<comment type="function">
    <text evidence="12">Component of the F(0) channel, it forms part of the peripheral stalk, linking F(1) to F(0). The b'-subunit is a diverged and duplicated form of b found in plants and photosynthetic bacteria.</text>
</comment>
<dbReference type="Pfam" id="PF00430">
    <property type="entry name" value="ATP-synt_B"/>
    <property type="match status" value="1"/>
</dbReference>
<dbReference type="NCBIfam" id="NF004411">
    <property type="entry name" value="PRK05759.1-2"/>
    <property type="match status" value="1"/>
</dbReference>
<evidence type="ECO:0000256" key="8">
    <source>
        <dbReference type="ARBA" id="ARBA00023065"/>
    </source>
</evidence>
<evidence type="ECO:0000256" key="5">
    <source>
        <dbReference type="ARBA" id="ARBA00022692"/>
    </source>
</evidence>
<comment type="caution">
    <text evidence="18">The sequence shown here is derived from an EMBL/GenBank/DDBJ whole genome shotgun (WGS) entry which is preliminary data.</text>
</comment>
<evidence type="ECO:0000256" key="7">
    <source>
        <dbReference type="ARBA" id="ARBA00022989"/>
    </source>
</evidence>
<dbReference type="InterPro" id="IPR028987">
    <property type="entry name" value="ATP_synth_B-like_membr_sf"/>
</dbReference>
<evidence type="ECO:0000256" key="12">
    <source>
        <dbReference type="ARBA" id="ARBA00025614"/>
    </source>
</evidence>
<dbReference type="Gene3D" id="6.10.250.1580">
    <property type="match status" value="1"/>
</dbReference>
<keyword evidence="2 15" id="KW-0813">Transport</keyword>
<keyword evidence="10 15" id="KW-0066">ATP synthesis</keyword>
<keyword evidence="3 15" id="KW-1003">Cell membrane</keyword>
<keyword evidence="17" id="KW-0175">Coiled coil</keyword>
<comment type="subunit">
    <text evidence="15">F-type ATPases have 2 components, F(1) - the catalytic core - and F(0) - the membrane proton channel. F(1) has five subunits: alpha(3), beta(3), gamma(1), delta(1), epsilon(1). F(0) has three main subunits: a(1), b(2) and c(10-14). The alpha and beta chains form an alternating ring which encloses part of the gamma chain. F(1) is attached to F(0) by a central stalk formed by the gamma and epsilon chains, while a peripheral stalk is formed by the delta and b chains.</text>
</comment>
<evidence type="ECO:0000256" key="13">
    <source>
        <dbReference type="ARBA" id="ARBA00026054"/>
    </source>
</evidence>
<organism evidence="18 19">
    <name type="scientific">Paraperlucidibaca wandonensis</name>
    <dbReference type="NCBI Taxonomy" id="1268273"/>
    <lineage>
        <taxon>Bacteria</taxon>
        <taxon>Pseudomonadati</taxon>
        <taxon>Pseudomonadota</taxon>
        <taxon>Gammaproteobacteria</taxon>
        <taxon>Moraxellales</taxon>
        <taxon>Moraxellaceae</taxon>
        <taxon>Paraperlucidibaca</taxon>
    </lineage>
</organism>
<dbReference type="HAMAP" id="MF_01398">
    <property type="entry name" value="ATP_synth_b_bprime"/>
    <property type="match status" value="1"/>
</dbReference>
<protein>
    <recommendedName>
        <fullName evidence="15">ATP synthase subunit b</fullName>
    </recommendedName>
    <alternativeName>
        <fullName evidence="15">ATP synthase F(0) sector subunit b</fullName>
    </alternativeName>
    <alternativeName>
        <fullName evidence="15">ATPase subunit I</fullName>
    </alternativeName>
    <alternativeName>
        <fullName evidence="15">F-type ATPase subunit b</fullName>
        <shortName evidence="15">F-ATPase subunit b</shortName>
    </alternativeName>
</protein>
<keyword evidence="9 15" id="KW-0472">Membrane</keyword>
<gene>
    <name evidence="15" type="primary">atpF</name>
    <name evidence="18" type="ORF">ACFQ0F_09740</name>
</gene>
<comment type="subcellular location">
    <subcellularLocation>
        <location evidence="15">Cell membrane</location>
        <topology evidence="15">Single-pass membrane protein</topology>
    </subcellularLocation>
    <subcellularLocation>
        <location evidence="14">Endomembrane system</location>
        <topology evidence="14">Single-pass membrane protein</topology>
    </subcellularLocation>
</comment>
<evidence type="ECO:0000256" key="14">
    <source>
        <dbReference type="ARBA" id="ARBA00037847"/>
    </source>
</evidence>
<evidence type="ECO:0000256" key="15">
    <source>
        <dbReference type="HAMAP-Rule" id="MF_01398"/>
    </source>
</evidence>
<keyword evidence="4 15" id="KW-0138">CF(0)</keyword>
<evidence type="ECO:0000313" key="18">
    <source>
        <dbReference type="EMBL" id="MFD0950666.1"/>
    </source>
</evidence>
<dbReference type="NCBIfam" id="TIGR01144">
    <property type="entry name" value="ATP_synt_b"/>
    <property type="match status" value="1"/>
</dbReference>
<reference evidence="19" key="1">
    <citation type="journal article" date="2019" name="Int. J. Syst. Evol. Microbiol.">
        <title>The Global Catalogue of Microorganisms (GCM) 10K type strain sequencing project: providing services to taxonomists for standard genome sequencing and annotation.</title>
        <authorList>
            <consortium name="The Broad Institute Genomics Platform"/>
            <consortium name="The Broad Institute Genome Sequencing Center for Infectious Disease"/>
            <person name="Wu L."/>
            <person name="Ma J."/>
        </authorList>
    </citation>
    <scope>NUCLEOTIDE SEQUENCE [LARGE SCALE GENOMIC DNA]</scope>
    <source>
        <strain evidence="19">CCUG 63419</strain>
    </source>
</reference>
<keyword evidence="8 15" id="KW-0406">Ion transport</keyword>
<comment type="similarity">
    <text evidence="1 15 16">Belongs to the ATPase B chain family.</text>
</comment>
<dbReference type="InterPro" id="IPR050059">
    <property type="entry name" value="ATP_synthase_B_chain"/>
</dbReference>
<keyword evidence="6 15" id="KW-0375">Hydrogen ion transport</keyword>
<evidence type="ECO:0000256" key="1">
    <source>
        <dbReference type="ARBA" id="ARBA00005513"/>
    </source>
</evidence>
<feature type="transmembrane region" description="Helical" evidence="15">
    <location>
        <begin position="6"/>
        <end position="26"/>
    </location>
</feature>
<sequence length="157" mass="17065">MNINFTIVGQAISFAIFVWFCMKFVWPPVMAALEQRQKLIADGLNAADKAKQDLDVAHAQVAQELQAAKQKSAELIEQANRRASQVADEVKAQAAAEAERILTQARADIEQEIAGARDGLRQQVASLAIAGAEKILQAEIDSAKHAVMLDNLATELK</sequence>
<keyword evidence="7 15" id="KW-1133">Transmembrane helix</keyword>
<dbReference type="SUPFAM" id="SSF81573">
    <property type="entry name" value="F1F0 ATP synthase subunit B, membrane domain"/>
    <property type="match status" value="1"/>
</dbReference>
<evidence type="ECO:0000256" key="9">
    <source>
        <dbReference type="ARBA" id="ARBA00023136"/>
    </source>
</evidence>
<dbReference type="Proteomes" id="UP001597044">
    <property type="component" value="Unassembled WGS sequence"/>
</dbReference>
<evidence type="ECO:0000256" key="16">
    <source>
        <dbReference type="RuleBase" id="RU003848"/>
    </source>
</evidence>
<comment type="function">
    <text evidence="11 15">F(1)F(0) ATP synthase produces ATP from ADP in the presence of a proton or sodium gradient. F-type ATPases consist of two structural domains, F(1) containing the extramembraneous catalytic core and F(0) containing the membrane proton channel, linked together by a central stalk and a peripheral stalk. During catalysis, ATP synthesis in the catalytic domain of F(1) is coupled via a rotary mechanism of the central stalk subunits to proton translocation.</text>
</comment>
<evidence type="ECO:0000256" key="3">
    <source>
        <dbReference type="ARBA" id="ARBA00022475"/>
    </source>
</evidence>
<evidence type="ECO:0000256" key="11">
    <source>
        <dbReference type="ARBA" id="ARBA00025198"/>
    </source>
</evidence>
<accession>A0ABW3HIS7</accession>
<comment type="subunit">
    <text evidence="13">F-type ATPases have 2 components, F(1) - the catalytic core - and F(0) - the membrane proton channel. F(1) has five subunits: alpha(3), beta(3), gamma(1), delta(1), epsilon(1). F(0) has four main subunits: a(1), b(2) and c(10-14). The alpha and beta chains form an alternating ring which encloses part of the gamma chain. F(1) is attached to F(0) by a central stalk formed by the gamma and epsilon chains, while a peripheral stalk is formed by the delta and b chains.</text>
</comment>
<evidence type="ECO:0000256" key="6">
    <source>
        <dbReference type="ARBA" id="ARBA00022781"/>
    </source>
</evidence>
<dbReference type="InterPro" id="IPR002146">
    <property type="entry name" value="ATP_synth_b/b'su_bac/chlpt"/>
</dbReference>
<evidence type="ECO:0000256" key="17">
    <source>
        <dbReference type="SAM" id="Coils"/>
    </source>
</evidence>
<evidence type="ECO:0000256" key="2">
    <source>
        <dbReference type="ARBA" id="ARBA00022448"/>
    </source>
</evidence>
<dbReference type="CDD" id="cd06503">
    <property type="entry name" value="ATP-synt_Fo_b"/>
    <property type="match status" value="1"/>
</dbReference>
<dbReference type="PANTHER" id="PTHR33445">
    <property type="entry name" value="ATP SYNTHASE SUBUNIT B', CHLOROPLASTIC"/>
    <property type="match status" value="1"/>
</dbReference>
<keyword evidence="19" id="KW-1185">Reference proteome</keyword>
<keyword evidence="5 15" id="KW-0812">Transmembrane</keyword>
<evidence type="ECO:0000256" key="10">
    <source>
        <dbReference type="ARBA" id="ARBA00023310"/>
    </source>
</evidence>
<dbReference type="PANTHER" id="PTHR33445:SF1">
    <property type="entry name" value="ATP SYNTHASE SUBUNIT B"/>
    <property type="match status" value="1"/>
</dbReference>
<dbReference type="RefSeq" id="WP_340675884.1">
    <property type="nucleotide sequence ID" value="NZ_JBHTIT010000001.1"/>
</dbReference>
<evidence type="ECO:0000313" key="19">
    <source>
        <dbReference type="Proteomes" id="UP001597044"/>
    </source>
</evidence>
<feature type="coiled-coil region" evidence="17">
    <location>
        <begin position="51"/>
        <end position="93"/>
    </location>
</feature>
<proteinExistence type="inferred from homology"/>